<feature type="transmembrane region" description="Helical" evidence="2">
    <location>
        <begin position="50"/>
        <end position="71"/>
    </location>
</feature>
<name>A0ABN2RQ88_9ACTN</name>
<keyword evidence="2" id="KW-1133">Transmembrane helix</keyword>
<feature type="region of interest" description="Disordered" evidence="1">
    <location>
        <begin position="1"/>
        <end position="36"/>
    </location>
</feature>
<protein>
    <submittedName>
        <fullName evidence="3">Uncharacterized protein</fullName>
    </submittedName>
</protein>
<dbReference type="Proteomes" id="UP001500571">
    <property type="component" value="Unassembled WGS sequence"/>
</dbReference>
<feature type="transmembrane region" description="Helical" evidence="2">
    <location>
        <begin position="77"/>
        <end position="97"/>
    </location>
</feature>
<sequence>MSEHDPIPHARRVADPNSPKYAVQHAGAPKRERRSAGGFGEDALDALGELLLGGVCVAVLAGLSAAVSVGWKHSPVLVAGMAVVLASFLAYGIVHIVRSARGGTPPRWPRLASAAAVSVVVAGLWALYVV</sequence>
<gene>
    <name evidence="3" type="ORF">GCM10009798_37730</name>
</gene>
<dbReference type="RefSeq" id="WP_344047556.1">
    <property type="nucleotide sequence ID" value="NZ_BAAAPB010000005.1"/>
</dbReference>
<accession>A0ABN2RQ88</accession>
<evidence type="ECO:0000256" key="1">
    <source>
        <dbReference type="SAM" id="MobiDB-lite"/>
    </source>
</evidence>
<feature type="compositionally biased region" description="Basic and acidic residues" evidence="1">
    <location>
        <begin position="1"/>
        <end position="14"/>
    </location>
</feature>
<organism evidence="3 4">
    <name type="scientific">Nocardioides panacihumi</name>
    <dbReference type="NCBI Taxonomy" id="400774"/>
    <lineage>
        <taxon>Bacteria</taxon>
        <taxon>Bacillati</taxon>
        <taxon>Actinomycetota</taxon>
        <taxon>Actinomycetes</taxon>
        <taxon>Propionibacteriales</taxon>
        <taxon>Nocardioidaceae</taxon>
        <taxon>Nocardioides</taxon>
    </lineage>
</organism>
<evidence type="ECO:0000313" key="4">
    <source>
        <dbReference type="Proteomes" id="UP001500571"/>
    </source>
</evidence>
<dbReference type="EMBL" id="BAAAPB010000005">
    <property type="protein sequence ID" value="GAA1972984.1"/>
    <property type="molecule type" value="Genomic_DNA"/>
</dbReference>
<keyword evidence="2" id="KW-0812">Transmembrane</keyword>
<evidence type="ECO:0000256" key="2">
    <source>
        <dbReference type="SAM" id="Phobius"/>
    </source>
</evidence>
<keyword evidence="4" id="KW-1185">Reference proteome</keyword>
<reference evidence="3 4" key="1">
    <citation type="journal article" date="2019" name="Int. J. Syst. Evol. Microbiol.">
        <title>The Global Catalogue of Microorganisms (GCM) 10K type strain sequencing project: providing services to taxonomists for standard genome sequencing and annotation.</title>
        <authorList>
            <consortium name="The Broad Institute Genomics Platform"/>
            <consortium name="The Broad Institute Genome Sequencing Center for Infectious Disease"/>
            <person name="Wu L."/>
            <person name="Ma J."/>
        </authorList>
    </citation>
    <scope>NUCLEOTIDE SEQUENCE [LARGE SCALE GENOMIC DNA]</scope>
    <source>
        <strain evidence="3 4">JCM 15309</strain>
    </source>
</reference>
<feature type="transmembrane region" description="Helical" evidence="2">
    <location>
        <begin position="109"/>
        <end position="128"/>
    </location>
</feature>
<comment type="caution">
    <text evidence="3">The sequence shown here is derived from an EMBL/GenBank/DDBJ whole genome shotgun (WGS) entry which is preliminary data.</text>
</comment>
<proteinExistence type="predicted"/>
<keyword evidence="2" id="KW-0472">Membrane</keyword>
<evidence type="ECO:0000313" key="3">
    <source>
        <dbReference type="EMBL" id="GAA1972984.1"/>
    </source>
</evidence>